<comment type="similarity">
    <text evidence="1">Belongs to the beta type-B retroviral polymerase family. HERV class-II K(HML-2) pol subfamily.</text>
</comment>
<dbReference type="InterPro" id="IPR043502">
    <property type="entry name" value="DNA/RNA_pol_sf"/>
</dbReference>
<organism evidence="5 6">
    <name type="scientific">Electrophorus voltai</name>
    <dbReference type="NCBI Taxonomy" id="2609070"/>
    <lineage>
        <taxon>Eukaryota</taxon>
        <taxon>Metazoa</taxon>
        <taxon>Chordata</taxon>
        <taxon>Craniata</taxon>
        <taxon>Vertebrata</taxon>
        <taxon>Euteleostomi</taxon>
        <taxon>Actinopterygii</taxon>
        <taxon>Neopterygii</taxon>
        <taxon>Teleostei</taxon>
        <taxon>Ostariophysi</taxon>
        <taxon>Gymnotiformes</taxon>
        <taxon>Gymnotoidei</taxon>
        <taxon>Gymnotidae</taxon>
        <taxon>Electrophorus</taxon>
    </lineage>
</organism>
<name>A0AAD9DW83_9TELE</name>
<dbReference type="InterPro" id="IPR051320">
    <property type="entry name" value="Viral_Replic_Matur_Polypro"/>
</dbReference>
<sequence>MQLGAAGVWHRPGEQKKALVDSGAAGNIVDWDFGKRLGKRAIALPSLLSVQALDGGSVHPGYITHILPCVLLMTNGEHTEHITFYFLSSLSHPIMLGLPWLRAHNPLVTWPDNHILQWAPACYKRCLSNKLMSLLATSIESPEADKQVIVPQEYEDPMKATLLPPHWEGDCAITIQGGHGAPQVQDLSPLPRGRVSDGAVHLRGTGAKAHINEILRDYLGRSVLAYIDDILIYSSSWNQHVLDVWAVLQTLLRNHLYCKAEKCEFHCREVDFLGYVIQEDSVRVEPGKMEEVRGWPTPHMRKALEWFLVYANLSRRFMKNFSSIAKPLTNQLWGPTKQVRWTPEVERSFEELKATFTTALVLQQSNPSWWRWMLQTQEWVPCCPNIWISYFPSLPDLDAVPFRYRPLLEAEKRGAGRSRFIAGNLCVGSMTLDYPNDYDFGFAPNKSRSSLHMHPPPYRSPLQNEQRNKERDSG</sequence>
<dbReference type="Gene3D" id="3.30.70.270">
    <property type="match status" value="2"/>
</dbReference>
<dbReference type="CDD" id="cd00303">
    <property type="entry name" value="retropepsin_like"/>
    <property type="match status" value="1"/>
</dbReference>
<feature type="region of interest" description="Disordered" evidence="3">
    <location>
        <begin position="449"/>
        <end position="474"/>
    </location>
</feature>
<dbReference type="Proteomes" id="UP001239994">
    <property type="component" value="Unassembled WGS sequence"/>
</dbReference>
<protein>
    <recommendedName>
        <fullName evidence="2">ribonuclease H</fullName>
        <ecNumber evidence="2">3.1.26.4</ecNumber>
    </recommendedName>
</protein>
<dbReference type="Pfam" id="PF00078">
    <property type="entry name" value="RVT_1"/>
    <property type="match status" value="1"/>
</dbReference>
<dbReference type="InterPro" id="IPR021109">
    <property type="entry name" value="Peptidase_aspartic_dom_sf"/>
</dbReference>
<evidence type="ECO:0000259" key="4">
    <source>
        <dbReference type="Pfam" id="PF00078"/>
    </source>
</evidence>
<feature type="non-terminal residue" evidence="5">
    <location>
        <position position="474"/>
    </location>
</feature>
<evidence type="ECO:0000313" key="5">
    <source>
        <dbReference type="EMBL" id="KAK1796261.1"/>
    </source>
</evidence>
<dbReference type="PANTHER" id="PTHR33064">
    <property type="entry name" value="POL PROTEIN"/>
    <property type="match status" value="1"/>
</dbReference>
<evidence type="ECO:0000256" key="2">
    <source>
        <dbReference type="ARBA" id="ARBA00012180"/>
    </source>
</evidence>
<dbReference type="GO" id="GO:0004523">
    <property type="term" value="F:RNA-DNA hybrid ribonuclease activity"/>
    <property type="evidence" value="ECO:0007669"/>
    <property type="project" value="UniProtKB-EC"/>
</dbReference>
<dbReference type="InterPro" id="IPR000477">
    <property type="entry name" value="RT_dom"/>
</dbReference>
<reference evidence="5" key="1">
    <citation type="submission" date="2023-03" db="EMBL/GenBank/DDBJ databases">
        <title>Electrophorus voltai genome.</title>
        <authorList>
            <person name="Bian C."/>
        </authorList>
    </citation>
    <scope>NUCLEOTIDE SEQUENCE</scope>
    <source>
        <strain evidence="5">CB-2022</strain>
        <tissue evidence="5">Muscle</tissue>
    </source>
</reference>
<evidence type="ECO:0000256" key="3">
    <source>
        <dbReference type="SAM" id="MobiDB-lite"/>
    </source>
</evidence>
<comment type="caution">
    <text evidence="5">The sequence shown here is derived from an EMBL/GenBank/DDBJ whole genome shotgun (WGS) entry which is preliminary data.</text>
</comment>
<dbReference type="AlphaFoldDB" id="A0AAD9DW83"/>
<dbReference type="EC" id="3.1.26.4" evidence="2"/>
<accession>A0AAD9DW83</accession>
<dbReference type="InterPro" id="IPR043128">
    <property type="entry name" value="Rev_trsase/Diguanyl_cyclase"/>
</dbReference>
<gene>
    <name evidence="5" type="ORF">P4O66_009342</name>
</gene>
<keyword evidence="6" id="KW-1185">Reference proteome</keyword>
<dbReference type="SUPFAM" id="SSF56672">
    <property type="entry name" value="DNA/RNA polymerases"/>
    <property type="match status" value="1"/>
</dbReference>
<dbReference type="PANTHER" id="PTHR33064:SF37">
    <property type="entry name" value="RIBONUCLEASE H"/>
    <property type="match status" value="1"/>
</dbReference>
<evidence type="ECO:0000256" key="1">
    <source>
        <dbReference type="ARBA" id="ARBA00010879"/>
    </source>
</evidence>
<proteinExistence type="inferred from homology"/>
<evidence type="ECO:0000313" key="6">
    <source>
        <dbReference type="Proteomes" id="UP001239994"/>
    </source>
</evidence>
<dbReference type="EMBL" id="JAROKS010000015">
    <property type="protein sequence ID" value="KAK1796261.1"/>
    <property type="molecule type" value="Genomic_DNA"/>
</dbReference>
<feature type="domain" description="Reverse transcriptase" evidence="4">
    <location>
        <begin position="211"/>
        <end position="277"/>
    </location>
</feature>
<dbReference type="Gene3D" id="2.40.70.10">
    <property type="entry name" value="Acid Proteases"/>
    <property type="match status" value="1"/>
</dbReference>